<sequence length="154" mass="16639">MAAPSDAPLALLLLPVPLERFTHAEHARDLLRAPRVLALEPPPLSWSRIGRLPGSLAFGIGVRQAKRVRLPGPVRVVIVYEALQLPLAQGLQLRFEGAQLWRAEVVAEATAQASLAFDPDDAAGLGDAAGVDAFDRNAPLWERLELLGVAEFKE</sequence>
<dbReference type="KEGG" id="cwo:Cwoe_0092"/>
<evidence type="ECO:0000313" key="2">
    <source>
        <dbReference type="Proteomes" id="UP000008229"/>
    </source>
</evidence>
<dbReference type="AlphaFoldDB" id="D3F445"/>
<dbReference type="EMBL" id="CP001854">
    <property type="protein sequence ID" value="ADB48528.1"/>
    <property type="molecule type" value="Genomic_DNA"/>
</dbReference>
<accession>D3F445</accession>
<reference evidence="1 2" key="1">
    <citation type="journal article" date="2010" name="Stand. Genomic Sci.">
        <title>Complete genome sequence of Conexibacter woesei type strain (ID131577).</title>
        <authorList>
            <person name="Pukall R."/>
            <person name="Lapidus A."/>
            <person name="Glavina Del Rio T."/>
            <person name="Copeland A."/>
            <person name="Tice H."/>
            <person name="Cheng J.-F."/>
            <person name="Lucas S."/>
            <person name="Chen F."/>
            <person name="Nolan M."/>
            <person name="Bruce D."/>
            <person name="Goodwin L."/>
            <person name="Pitluck S."/>
            <person name="Mavromatis K."/>
            <person name="Ivanova N."/>
            <person name="Ovchinnikova G."/>
            <person name="Pati A."/>
            <person name="Chen A."/>
            <person name="Palaniappan K."/>
            <person name="Land M."/>
            <person name="Hauser L."/>
            <person name="Chang Y.-J."/>
            <person name="Jeffries C.D."/>
            <person name="Chain P."/>
            <person name="Meincke L."/>
            <person name="Sims D."/>
            <person name="Brettin T."/>
            <person name="Detter J.C."/>
            <person name="Rohde M."/>
            <person name="Goeker M."/>
            <person name="Bristow J."/>
            <person name="Eisen J.A."/>
            <person name="Markowitz V."/>
            <person name="Kyrpides N.C."/>
            <person name="Klenk H.-P."/>
            <person name="Hugenholtz P."/>
        </authorList>
    </citation>
    <scope>NUCLEOTIDE SEQUENCE [LARGE SCALE GENOMIC DNA]</scope>
    <source>
        <strain evidence="2">DSM 14684 / CIP 108061 / JCM 11494 / NBRC 100937 / ID131577</strain>
    </source>
</reference>
<gene>
    <name evidence="1" type="ordered locus">Cwoe_0092</name>
</gene>
<dbReference type="RefSeq" id="WP_012931581.1">
    <property type="nucleotide sequence ID" value="NC_013739.1"/>
</dbReference>
<dbReference type="Proteomes" id="UP000008229">
    <property type="component" value="Chromosome"/>
</dbReference>
<reference evidence="2" key="2">
    <citation type="submission" date="2010-01" db="EMBL/GenBank/DDBJ databases">
        <title>The complete genome of Conexibacter woesei DSM 14684.</title>
        <authorList>
            <consortium name="US DOE Joint Genome Institute (JGI-PGF)"/>
            <person name="Lucas S."/>
            <person name="Copeland A."/>
            <person name="Lapidus A."/>
            <person name="Glavina del Rio T."/>
            <person name="Dalin E."/>
            <person name="Tice H."/>
            <person name="Bruce D."/>
            <person name="Goodwin L."/>
            <person name="Pitluck S."/>
            <person name="Kyrpides N."/>
            <person name="Mavromatis K."/>
            <person name="Ivanova N."/>
            <person name="Mikhailova N."/>
            <person name="Chertkov O."/>
            <person name="Brettin T."/>
            <person name="Detter J.C."/>
            <person name="Han C."/>
            <person name="Larimer F."/>
            <person name="Land M."/>
            <person name="Hauser L."/>
            <person name="Markowitz V."/>
            <person name="Cheng J.-F."/>
            <person name="Hugenholtz P."/>
            <person name="Woyke T."/>
            <person name="Wu D."/>
            <person name="Pukall R."/>
            <person name="Steenblock K."/>
            <person name="Schneider S."/>
            <person name="Klenk H.-P."/>
            <person name="Eisen J.A."/>
        </authorList>
    </citation>
    <scope>NUCLEOTIDE SEQUENCE [LARGE SCALE GENOMIC DNA]</scope>
    <source>
        <strain evidence="2">DSM 14684 / CIP 108061 / JCM 11494 / NBRC 100937 / ID131577</strain>
    </source>
</reference>
<organism evidence="1 2">
    <name type="scientific">Conexibacter woesei (strain DSM 14684 / CCUG 47730 / CIP 108061 / JCM 11494 / NBRC 100937 / ID131577)</name>
    <dbReference type="NCBI Taxonomy" id="469383"/>
    <lineage>
        <taxon>Bacteria</taxon>
        <taxon>Bacillati</taxon>
        <taxon>Actinomycetota</taxon>
        <taxon>Thermoleophilia</taxon>
        <taxon>Solirubrobacterales</taxon>
        <taxon>Conexibacteraceae</taxon>
        <taxon>Conexibacter</taxon>
    </lineage>
</organism>
<evidence type="ECO:0000313" key="1">
    <source>
        <dbReference type="EMBL" id="ADB48528.1"/>
    </source>
</evidence>
<dbReference type="STRING" id="469383.Cwoe_0092"/>
<protein>
    <submittedName>
        <fullName evidence="1">Uncharacterized protein</fullName>
    </submittedName>
</protein>
<proteinExistence type="predicted"/>
<keyword evidence="2" id="KW-1185">Reference proteome</keyword>
<dbReference type="HOGENOM" id="CLU_1701255_0_0_11"/>
<name>D3F445_CONWI</name>
<dbReference type="OrthoDB" id="5241691at2"/>